<dbReference type="GO" id="GO:0009846">
    <property type="term" value="P:pollen germination"/>
    <property type="evidence" value="ECO:0007669"/>
    <property type="project" value="InterPro"/>
</dbReference>
<evidence type="ECO:0000313" key="3">
    <source>
        <dbReference type="Proteomes" id="UP000257109"/>
    </source>
</evidence>
<feature type="non-terminal residue" evidence="2">
    <location>
        <position position="1"/>
    </location>
</feature>
<comment type="caution">
    <text evidence="2">The sequence shown here is derived from an EMBL/GenBank/DDBJ whole genome shotgun (WGS) entry which is preliminary data.</text>
</comment>
<keyword evidence="1" id="KW-1133">Transmembrane helix</keyword>
<feature type="transmembrane region" description="Helical" evidence="1">
    <location>
        <begin position="16"/>
        <end position="39"/>
    </location>
</feature>
<dbReference type="STRING" id="157652.A0A371G4Z6"/>
<evidence type="ECO:0000256" key="1">
    <source>
        <dbReference type="SAM" id="Phobius"/>
    </source>
</evidence>
<dbReference type="GO" id="GO:0008373">
    <property type="term" value="F:sialyltransferase activity"/>
    <property type="evidence" value="ECO:0007669"/>
    <property type="project" value="InterPro"/>
</dbReference>
<accession>A0A371G4Z6</accession>
<evidence type="ECO:0000313" key="2">
    <source>
        <dbReference type="EMBL" id="RDX85640.1"/>
    </source>
</evidence>
<keyword evidence="1" id="KW-0472">Membrane</keyword>
<dbReference type="PANTHER" id="PTHR47486">
    <property type="entry name" value="SIALYLTRANSFERASE-LIKE PROTEIN 1"/>
    <property type="match status" value="1"/>
</dbReference>
<gene>
    <name evidence="2" type="primary">SIA1</name>
    <name evidence="2" type="ORF">CR513_33139</name>
</gene>
<dbReference type="Proteomes" id="UP000257109">
    <property type="component" value="Unassembled WGS sequence"/>
</dbReference>
<organism evidence="2 3">
    <name type="scientific">Mucuna pruriens</name>
    <name type="common">Velvet bean</name>
    <name type="synonym">Dolichos pruriens</name>
    <dbReference type="NCBI Taxonomy" id="157652"/>
    <lineage>
        <taxon>Eukaryota</taxon>
        <taxon>Viridiplantae</taxon>
        <taxon>Streptophyta</taxon>
        <taxon>Embryophyta</taxon>
        <taxon>Tracheophyta</taxon>
        <taxon>Spermatophyta</taxon>
        <taxon>Magnoliopsida</taxon>
        <taxon>eudicotyledons</taxon>
        <taxon>Gunneridae</taxon>
        <taxon>Pentapetalae</taxon>
        <taxon>rosids</taxon>
        <taxon>fabids</taxon>
        <taxon>Fabales</taxon>
        <taxon>Fabaceae</taxon>
        <taxon>Papilionoideae</taxon>
        <taxon>50 kb inversion clade</taxon>
        <taxon>NPAAA clade</taxon>
        <taxon>indigoferoid/millettioid clade</taxon>
        <taxon>Phaseoleae</taxon>
        <taxon>Mucuna</taxon>
    </lineage>
</organism>
<protein>
    <submittedName>
        <fullName evidence="2">Sialyltransferase-like protein 1</fullName>
    </submittedName>
</protein>
<sequence length="173" mass="19877">MRQHKKVPSVNQQLTILYLVCGTALVSILFFYIQSFFFMDSHSSDRNSKTIHVLDLLKTEFKGEVDSDDVVFRDNEPPINEKYAKYVSLKKDFRLVVRGDTCNMIPILNEYDDESNSAMFYFIINSLGFTLELLRPAQLVTLISSLLGIEYEVVVGALHNTFIVFHQLGTLIR</sequence>
<dbReference type="GO" id="GO:0009860">
    <property type="term" value="P:pollen tube growth"/>
    <property type="evidence" value="ECO:0007669"/>
    <property type="project" value="InterPro"/>
</dbReference>
<dbReference type="AlphaFoldDB" id="A0A371G4Z6"/>
<proteinExistence type="predicted"/>
<keyword evidence="1" id="KW-0812">Transmembrane</keyword>
<dbReference type="OrthoDB" id="1824956at2759"/>
<dbReference type="InterPro" id="IPR044782">
    <property type="entry name" value="SIA1/STLP5"/>
</dbReference>
<reference evidence="2" key="1">
    <citation type="submission" date="2018-05" db="EMBL/GenBank/DDBJ databases">
        <title>Draft genome of Mucuna pruriens seed.</title>
        <authorList>
            <person name="Nnadi N.E."/>
            <person name="Vos R."/>
            <person name="Hasami M.H."/>
            <person name="Devisetty U.K."/>
            <person name="Aguiy J.C."/>
        </authorList>
    </citation>
    <scope>NUCLEOTIDE SEQUENCE [LARGE SCALE GENOMIC DNA]</scope>
    <source>
        <strain evidence="2">JCA_2017</strain>
    </source>
</reference>
<name>A0A371G4Z6_MUCPR</name>
<keyword evidence="3" id="KW-1185">Reference proteome</keyword>
<dbReference type="EMBL" id="QJKJ01006741">
    <property type="protein sequence ID" value="RDX85640.1"/>
    <property type="molecule type" value="Genomic_DNA"/>
</dbReference>
<dbReference type="PANTHER" id="PTHR47486:SF1">
    <property type="entry name" value="SIALYLTRANSFERASE-LIKE PROTEIN 1"/>
    <property type="match status" value="1"/>
</dbReference>